<dbReference type="AlphaFoldDB" id="A0AAD4BWV4"/>
<comment type="caution">
    <text evidence="1">The sequence shown here is derived from an EMBL/GenBank/DDBJ whole genome shotgun (WGS) entry which is preliminary data.</text>
</comment>
<sequence>MHHTLEIPEILLDIFGRCRYPGTGAETASSDLPALARTCRAFKEPALDLLWKNLPDPSPIVRCLPEASHCRQISPEKKNKRYSFCRILTQTEWDILRSYTCRIQSLAEDGGDRDRLDWKSVKTFLNLPIASPLFPNLLHLHVVSGGRLAEVKPLLYMHFPSLTSLTIDAMKEKNLSIFRHPIELFSRFSPDIRKFSFSLQPDTMFSNFFTSRIFRWQNLQTVSCIKVALDADALVHLSSIPALTELTCTVSAALADQVTPSYSPLLFSNVRSLTFYSDLLKSISRLLSRTRLPAVRIFTAIIASRPSKMNISSFLSALYTSDIADTVEELQMNQVGSLENIDVTEDEDRWSMLALKDLQPFIALSKLQTLEWPRLELLHINHNWARNMPGGITSDGLLQFLQQCPSLHFMSLAATDWRQPTEVPPFYESYKFTINILDSTLEQESVQAIAAFLTRIAYYASQWSWLGTFFWIRVEMHLANNIRERSGPPSGSTL</sequence>
<evidence type="ECO:0000313" key="1">
    <source>
        <dbReference type="EMBL" id="KAF8441546.1"/>
    </source>
</evidence>
<organism evidence="1 2">
    <name type="scientific">Boletus edulis BED1</name>
    <dbReference type="NCBI Taxonomy" id="1328754"/>
    <lineage>
        <taxon>Eukaryota</taxon>
        <taxon>Fungi</taxon>
        <taxon>Dikarya</taxon>
        <taxon>Basidiomycota</taxon>
        <taxon>Agaricomycotina</taxon>
        <taxon>Agaricomycetes</taxon>
        <taxon>Agaricomycetidae</taxon>
        <taxon>Boletales</taxon>
        <taxon>Boletineae</taxon>
        <taxon>Boletaceae</taxon>
        <taxon>Boletoideae</taxon>
        <taxon>Boletus</taxon>
    </lineage>
</organism>
<keyword evidence="2" id="KW-1185">Reference proteome</keyword>
<accession>A0AAD4BWV4</accession>
<name>A0AAD4BWV4_BOLED</name>
<reference evidence="1" key="1">
    <citation type="submission" date="2019-10" db="EMBL/GenBank/DDBJ databases">
        <authorList>
            <consortium name="DOE Joint Genome Institute"/>
            <person name="Kuo A."/>
            <person name="Miyauchi S."/>
            <person name="Kiss E."/>
            <person name="Drula E."/>
            <person name="Kohler A."/>
            <person name="Sanchez-Garcia M."/>
            <person name="Andreopoulos B."/>
            <person name="Barry K.W."/>
            <person name="Bonito G."/>
            <person name="Buee M."/>
            <person name="Carver A."/>
            <person name="Chen C."/>
            <person name="Cichocki N."/>
            <person name="Clum A."/>
            <person name="Culley D."/>
            <person name="Crous P.W."/>
            <person name="Fauchery L."/>
            <person name="Girlanda M."/>
            <person name="Hayes R."/>
            <person name="Keri Z."/>
            <person name="LaButti K."/>
            <person name="Lipzen A."/>
            <person name="Lombard V."/>
            <person name="Magnuson J."/>
            <person name="Maillard F."/>
            <person name="Morin E."/>
            <person name="Murat C."/>
            <person name="Nolan M."/>
            <person name="Ohm R."/>
            <person name="Pangilinan J."/>
            <person name="Pereira M."/>
            <person name="Perotto S."/>
            <person name="Peter M."/>
            <person name="Riley R."/>
            <person name="Sitrit Y."/>
            <person name="Stielow B."/>
            <person name="Szollosi G."/>
            <person name="Zifcakova L."/>
            <person name="Stursova M."/>
            <person name="Spatafora J.W."/>
            <person name="Tedersoo L."/>
            <person name="Vaario L.-M."/>
            <person name="Yamada A."/>
            <person name="Yan M."/>
            <person name="Wang P."/>
            <person name="Xu J."/>
            <person name="Bruns T."/>
            <person name="Baldrian P."/>
            <person name="Vilgalys R."/>
            <person name="Henrissat B."/>
            <person name="Grigoriev I.V."/>
            <person name="Hibbett D."/>
            <person name="Nagy L.G."/>
            <person name="Martin F.M."/>
        </authorList>
    </citation>
    <scope>NUCLEOTIDE SEQUENCE</scope>
    <source>
        <strain evidence="1">BED1</strain>
    </source>
</reference>
<dbReference type="EMBL" id="WHUW01000010">
    <property type="protein sequence ID" value="KAF8441546.1"/>
    <property type="molecule type" value="Genomic_DNA"/>
</dbReference>
<proteinExistence type="predicted"/>
<dbReference type="Proteomes" id="UP001194468">
    <property type="component" value="Unassembled WGS sequence"/>
</dbReference>
<protein>
    <recommendedName>
        <fullName evidence="3">F-box domain-containing protein</fullName>
    </recommendedName>
</protein>
<reference evidence="1" key="2">
    <citation type="journal article" date="2020" name="Nat. Commun.">
        <title>Large-scale genome sequencing of mycorrhizal fungi provides insights into the early evolution of symbiotic traits.</title>
        <authorList>
            <person name="Miyauchi S."/>
            <person name="Kiss E."/>
            <person name="Kuo A."/>
            <person name="Drula E."/>
            <person name="Kohler A."/>
            <person name="Sanchez-Garcia M."/>
            <person name="Morin E."/>
            <person name="Andreopoulos B."/>
            <person name="Barry K.W."/>
            <person name="Bonito G."/>
            <person name="Buee M."/>
            <person name="Carver A."/>
            <person name="Chen C."/>
            <person name="Cichocki N."/>
            <person name="Clum A."/>
            <person name="Culley D."/>
            <person name="Crous P.W."/>
            <person name="Fauchery L."/>
            <person name="Girlanda M."/>
            <person name="Hayes R.D."/>
            <person name="Keri Z."/>
            <person name="LaButti K."/>
            <person name="Lipzen A."/>
            <person name="Lombard V."/>
            <person name="Magnuson J."/>
            <person name="Maillard F."/>
            <person name="Murat C."/>
            <person name="Nolan M."/>
            <person name="Ohm R.A."/>
            <person name="Pangilinan J."/>
            <person name="Pereira M.F."/>
            <person name="Perotto S."/>
            <person name="Peter M."/>
            <person name="Pfister S."/>
            <person name="Riley R."/>
            <person name="Sitrit Y."/>
            <person name="Stielow J.B."/>
            <person name="Szollosi G."/>
            <person name="Zifcakova L."/>
            <person name="Stursova M."/>
            <person name="Spatafora J.W."/>
            <person name="Tedersoo L."/>
            <person name="Vaario L.M."/>
            <person name="Yamada A."/>
            <person name="Yan M."/>
            <person name="Wang P."/>
            <person name="Xu J."/>
            <person name="Bruns T."/>
            <person name="Baldrian P."/>
            <person name="Vilgalys R."/>
            <person name="Dunand C."/>
            <person name="Henrissat B."/>
            <person name="Grigoriev I.V."/>
            <person name="Hibbett D."/>
            <person name="Nagy L.G."/>
            <person name="Martin F.M."/>
        </authorList>
    </citation>
    <scope>NUCLEOTIDE SEQUENCE</scope>
    <source>
        <strain evidence="1">BED1</strain>
    </source>
</reference>
<evidence type="ECO:0008006" key="3">
    <source>
        <dbReference type="Google" id="ProtNLM"/>
    </source>
</evidence>
<evidence type="ECO:0000313" key="2">
    <source>
        <dbReference type="Proteomes" id="UP001194468"/>
    </source>
</evidence>
<gene>
    <name evidence="1" type="ORF">L210DRAFT_3644823</name>
</gene>